<feature type="transmembrane region" description="Helical" evidence="1">
    <location>
        <begin position="52"/>
        <end position="74"/>
    </location>
</feature>
<proteinExistence type="predicted"/>
<sequence>MNKKSKGYNYLTISAIIDVILALASLILVVILQKESSSELYQSIGISAKEGLLGLVGFYILLILHAINAAVAFMTRNKPEAWKTPYILGTIMVVLVFLTTNWSVMNIINVVIPLIPPCLMISGAIMNKKQMQEQ</sequence>
<keyword evidence="1" id="KW-0472">Membrane</keyword>
<name>A0A3E3E3V0_9FIRM</name>
<dbReference type="AlphaFoldDB" id="A0A3E3E3V0"/>
<evidence type="ECO:0000313" key="3">
    <source>
        <dbReference type="Proteomes" id="UP000261212"/>
    </source>
</evidence>
<organism evidence="2 3">
    <name type="scientific">Anaerofustis stercorihominis</name>
    <dbReference type="NCBI Taxonomy" id="214853"/>
    <lineage>
        <taxon>Bacteria</taxon>
        <taxon>Bacillati</taxon>
        <taxon>Bacillota</taxon>
        <taxon>Clostridia</taxon>
        <taxon>Eubacteriales</taxon>
        <taxon>Eubacteriaceae</taxon>
        <taxon>Anaerofustis</taxon>
    </lineage>
</organism>
<feature type="transmembrane region" description="Helical" evidence="1">
    <location>
        <begin position="86"/>
        <end position="104"/>
    </location>
</feature>
<dbReference type="GeneID" id="98000839"/>
<dbReference type="RefSeq" id="WP_007050549.1">
    <property type="nucleotide sequence ID" value="NZ_CABKNJ010000001.1"/>
</dbReference>
<reference evidence="2 3" key="1">
    <citation type="submission" date="2018-08" db="EMBL/GenBank/DDBJ databases">
        <title>A genome reference for cultivated species of the human gut microbiota.</title>
        <authorList>
            <person name="Zou Y."/>
            <person name="Xue W."/>
            <person name="Luo G."/>
        </authorList>
    </citation>
    <scope>NUCLEOTIDE SEQUENCE [LARGE SCALE GENOMIC DNA]</scope>
    <source>
        <strain evidence="2 3">AM25-6</strain>
    </source>
</reference>
<keyword evidence="1" id="KW-0812">Transmembrane</keyword>
<feature type="transmembrane region" description="Helical" evidence="1">
    <location>
        <begin position="7"/>
        <end position="32"/>
    </location>
</feature>
<dbReference type="Proteomes" id="UP000261212">
    <property type="component" value="Unassembled WGS sequence"/>
</dbReference>
<evidence type="ECO:0000256" key="1">
    <source>
        <dbReference type="SAM" id="Phobius"/>
    </source>
</evidence>
<gene>
    <name evidence="2" type="ORF">DW687_00660</name>
</gene>
<protein>
    <recommendedName>
        <fullName evidence="4">DUF1211 domain-containing protein</fullName>
    </recommendedName>
</protein>
<keyword evidence="1" id="KW-1133">Transmembrane helix</keyword>
<feature type="transmembrane region" description="Helical" evidence="1">
    <location>
        <begin position="110"/>
        <end position="127"/>
    </location>
</feature>
<accession>A0A3E3E3V0</accession>
<evidence type="ECO:0008006" key="4">
    <source>
        <dbReference type="Google" id="ProtNLM"/>
    </source>
</evidence>
<comment type="caution">
    <text evidence="2">The sequence shown here is derived from an EMBL/GenBank/DDBJ whole genome shotgun (WGS) entry which is preliminary data.</text>
</comment>
<evidence type="ECO:0000313" key="2">
    <source>
        <dbReference type="EMBL" id="RGD75859.1"/>
    </source>
</evidence>
<dbReference type="EMBL" id="QUSM01000001">
    <property type="protein sequence ID" value="RGD75859.1"/>
    <property type="molecule type" value="Genomic_DNA"/>
</dbReference>